<dbReference type="Pfam" id="PF06889">
    <property type="entry name" value="DUF1266"/>
    <property type="match status" value="1"/>
</dbReference>
<dbReference type="EMBL" id="SBII01000002">
    <property type="protein sequence ID" value="RWX02221.1"/>
    <property type="molecule type" value="Genomic_DNA"/>
</dbReference>
<keyword evidence="4" id="KW-1185">Reference proteome</keyword>
<reference evidence="3 4" key="1">
    <citation type="submission" date="2019-01" db="EMBL/GenBank/DDBJ databases">
        <title>Flavobacterium sp. nov.,isolated from freshwater.</title>
        <authorList>
            <person name="Zhang R."/>
            <person name="Du Z.-J."/>
        </authorList>
    </citation>
    <scope>NUCLEOTIDE SEQUENCE [LARGE SCALE GENOMIC DNA]</scope>
    <source>
        <strain evidence="3 4">1E403</strain>
    </source>
</reference>
<protein>
    <submittedName>
        <fullName evidence="3">DUF1266 domain-containing protein</fullName>
    </submittedName>
</protein>
<dbReference type="Proteomes" id="UP000287527">
    <property type="component" value="Unassembled WGS sequence"/>
</dbReference>
<feature type="domain" description="DUF1266" evidence="2">
    <location>
        <begin position="85"/>
        <end position="210"/>
    </location>
</feature>
<dbReference type="AlphaFoldDB" id="A0A3S3QE54"/>
<comment type="caution">
    <text evidence="3">The sequence shown here is derived from an EMBL/GenBank/DDBJ whole genome shotgun (WGS) entry which is preliminary data.</text>
</comment>
<keyword evidence="1" id="KW-0472">Membrane</keyword>
<organism evidence="3 4">
    <name type="scientific">Flavobacterium cerinum</name>
    <dbReference type="NCBI Taxonomy" id="2502784"/>
    <lineage>
        <taxon>Bacteria</taxon>
        <taxon>Pseudomonadati</taxon>
        <taxon>Bacteroidota</taxon>
        <taxon>Flavobacteriia</taxon>
        <taxon>Flavobacteriales</taxon>
        <taxon>Flavobacteriaceae</taxon>
        <taxon>Flavobacterium</taxon>
    </lineage>
</organism>
<evidence type="ECO:0000256" key="1">
    <source>
        <dbReference type="SAM" id="Phobius"/>
    </source>
</evidence>
<name>A0A3S3QE54_9FLAO</name>
<accession>A0A3S3QE54</accession>
<evidence type="ECO:0000313" key="4">
    <source>
        <dbReference type="Proteomes" id="UP000287527"/>
    </source>
</evidence>
<gene>
    <name evidence="3" type="ORF">EPI11_03115</name>
</gene>
<evidence type="ECO:0000313" key="3">
    <source>
        <dbReference type="EMBL" id="RWX02221.1"/>
    </source>
</evidence>
<evidence type="ECO:0000259" key="2">
    <source>
        <dbReference type="Pfam" id="PF06889"/>
    </source>
</evidence>
<proteinExistence type="predicted"/>
<keyword evidence="1" id="KW-0812">Transmembrane</keyword>
<dbReference type="OrthoDB" id="787383at2"/>
<feature type="transmembrane region" description="Helical" evidence="1">
    <location>
        <begin position="6"/>
        <end position="23"/>
    </location>
</feature>
<keyword evidence="1" id="KW-1133">Transmembrane helix</keyword>
<sequence>MTMNTYFIIGGIAALFIVYIIILKTKMKKNNDKLLENFNSNHSEEPLTEEQKRLLSFGGILFYYRGEKILGIKPESNLNEYIGGLAQQWEVTNTEEAKETLNDLLLLQRSSEFDPIFLESTKELSSIQKDISKGLGLDINTVAQVKSTYAWDICRAVSLAKWCYWAGYLTETETWEVMKKASEIAVTKGQNWTDYTVSFLLGRTIQGFDLDEMIVESKQILTSKGPSLRKIADVDIYARYPFKK</sequence>
<dbReference type="InterPro" id="IPR009677">
    <property type="entry name" value="DUF1266"/>
</dbReference>